<evidence type="ECO:0000256" key="2">
    <source>
        <dbReference type="ARBA" id="ARBA00012513"/>
    </source>
</evidence>
<dbReference type="Proteomes" id="UP001519667">
    <property type="component" value="Unassembled WGS sequence"/>
</dbReference>
<dbReference type="InterPro" id="IPR011009">
    <property type="entry name" value="Kinase-like_dom_sf"/>
</dbReference>
<feature type="domain" description="RIO kinase" evidence="13">
    <location>
        <begin position="2"/>
        <end position="227"/>
    </location>
</feature>
<evidence type="ECO:0000256" key="12">
    <source>
        <dbReference type="SAM" id="MobiDB-lite"/>
    </source>
</evidence>
<evidence type="ECO:0000256" key="7">
    <source>
        <dbReference type="ARBA" id="ARBA00022777"/>
    </source>
</evidence>
<evidence type="ECO:0000259" key="13">
    <source>
        <dbReference type="SMART" id="SM00090"/>
    </source>
</evidence>
<dbReference type="RefSeq" id="WP_215377726.1">
    <property type="nucleotide sequence ID" value="NZ_JAGTIS010000010.1"/>
</dbReference>
<comment type="caution">
    <text evidence="14">The sequence shown here is derived from an EMBL/GenBank/DDBJ whole genome shotgun (WGS) entry which is preliminary data.</text>
</comment>
<evidence type="ECO:0000256" key="3">
    <source>
        <dbReference type="ARBA" id="ARBA00022527"/>
    </source>
</evidence>
<reference evidence="14 15" key="1">
    <citation type="submission" date="2021-04" db="EMBL/GenBank/DDBJ databases">
        <title>Pseudomonas boanensis sp. nov., a bacterium isolated from river water used for household purposes in Boane District, Mozambique.</title>
        <authorList>
            <person name="Nicklasson M."/>
            <person name="Martin-Rodriguez A.J."/>
            <person name="Thorell K."/>
            <person name="Neves L."/>
            <person name="Mussagy A."/>
            <person name="Rydberg H.A."/>
            <person name="Hernroth B."/>
            <person name="Svensson-Stadler L."/>
            <person name="Sjoling A."/>
        </authorList>
    </citation>
    <scope>NUCLEOTIDE SEQUENCE [LARGE SCALE GENOMIC DNA]</scope>
    <source>
        <strain evidence="14 15">DB1</strain>
    </source>
</reference>
<dbReference type="EMBL" id="JAGTIS010000010">
    <property type="protein sequence ID" value="MBT8767995.1"/>
    <property type="molecule type" value="Genomic_DNA"/>
</dbReference>
<keyword evidence="3" id="KW-0723">Serine/threonine-protein kinase</keyword>
<comment type="catalytic activity">
    <reaction evidence="10">
        <text>L-threonyl-[protein] + ATP = O-phospho-L-threonyl-[protein] + ADP + H(+)</text>
        <dbReference type="Rhea" id="RHEA:46608"/>
        <dbReference type="Rhea" id="RHEA-COMP:11060"/>
        <dbReference type="Rhea" id="RHEA-COMP:11605"/>
        <dbReference type="ChEBI" id="CHEBI:15378"/>
        <dbReference type="ChEBI" id="CHEBI:30013"/>
        <dbReference type="ChEBI" id="CHEBI:30616"/>
        <dbReference type="ChEBI" id="CHEBI:61977"/>
        <dbReference type="ChEBI" id="CHEBI:456216"/>
        <dbReference type="EC" id="2.7.11.1"/>
    </reaction>
</comment>
<dbReference type="CDD" id="cd05145">
    <property type="entry name" value="RIO1_like"/>
    <property type="match status" value="1"/>
</dbReference>
<dbReference type="InterPro" id="IPR018935">
    <property type="entry name" value="RIO_kinase_CS"/>
</dbReference>
<keyword evidence="8" id="KW-0067">ATP-binding</keyword>
<protein>
    <recommendedName>
        <fullName evidence="2">non-specific serine/threonine protein kinase</fullName>
        <ecNumber evidence="2">2.7.11.1</ecNumber>
    </recommendedName>
</protein>
<dbReference type="InterPro" id="IPR000687">
    <property type="entry name" value="RIO_kinase"/>
</dbReference>
<dbReference type="InterPro" id="IPR048148">
    <property type="entry name" value="Prot_kin_PA4780"/>
</dbReference>
<accession>A0ABS5XJW2</accession>
<dbReference type="PANTHER" id="PTHR45723">
    <property type="entry name" value="SERINE/THREONINE-PROTEIN KINASE RIO1"/>
    <property type="match status" value="1"/>
</dbReference>
<dbReference type="NCBIfam" id="NF041645">
    <property type="entry name" value="prot_kin_PA4780"/>
    <property type="match status" value="1"/>
</dbReference>
<evidence type="ECO:0000256" key="11">
    <source>
        <dbReference type="ARBA" id="ARBA00048679"/>
    </source>
</evidence>
<dbReference type="Pfam" id="PF01163">
    <property type="entry name" value="RIO1"/>
    <property type="match status" value="1"/>
</dbReference>
<dbReference type="Gene3D" id="1.10.510.10">
    <property type="entry name" value="Transferase(Phosphotransferase) domain 1"/>
    <property type="match status" value="1"/>
</dbReference>
<evidence type="ECO:0000256" key="6">
    <source>
        <dbReference type="ARBA" id="ARBA00022741"/>
    </source>
</evidence>
<sequence>MKTPKRIEPLVEDGLIDEVVRPLMSGKEASVYVVRCGDELRCAKVYKEANKRGFRQAAEYQEGRKVRNSRDARAMAKGSKYGRREREDAWQNAEVAALFRLANAGVRVPKPYDYLDGVLLMELVSDGEGDAAPRLNDVDLTPEDAREFHAFMIGEIVKMLCAGLVHGDLSEFNVLLDPYGPVIIDLPQAVDAAGNNHAFRMLERDVGNMAEYFGQFAPELKFTRYAKEMWALYEEGKLTPETPLTGQFVEPEAAADIDSVMREIKAALADEARRKAALAEQDAPADRDEPPPPPWMNH</sequence>
<evidence type="ECO:0000256" key="1">
    <source>
        <dbReference type="ARBA" id="ARBA00009196"/>
    </source>
</evidence>
<dbReference type="SMART" id="SM00090">
    <property type="entry name" value="RIO"/>
    <property type="match status" value="1"/>
</dbReference>
<comment type="similarity">
    <text evidence="1">Belongs to the protein kinase superfamily. RIO-type Ser/Thr kinase family.</text>
</comment>
<comment type="catalytic activity">
    <reaction evidence="11">
        <text>L-seryl-[protein] + ATP = O-phospho-L-seryl-[protein] + ADP + H(+)</text>
        <dbReference type="Rhea" id="RHEA:17989"/>
        <dbReference type="Rhea" id="RHEA-COMP:9863"/>
        <dbReference type="Rhea" id="RHEA-COMP:11604"/>
        <dbReference type="ChEBI" id="CHEBI:15378"/>
        <dbReference type="ChEBI" id="CHEBI:29999"/>
        <dbReference type="ChEBI" id="CHEBI:30616"/>
        <dbReference type="ChEBI" id="CHEBI:83421"/>
        <dbReference type="ChEBI" id="CHEBI:456216"/>
        <dbReference type="EC" id="2.7.11.1"/>
    </reaction>
</comment>
<proteinExistence type="inferred from homology"/>
<organism evidence="14 15">
    <name type="scientific">Metapseudomonas boanensis</name>
    <dbReference type="NCBI Taxonomy" id="2822138"/>
    <lineage>
        <taxon>Bacteria</taxon>
        <taxon>Pseudomonadati</taxon>
        <taxon>Pseudomonadota</taxon>
        <taxon>Gammaproteobacteria</taxon>
        <taxon>Pseudomonadales</taxon>
        <taxon>Pseudomonadaceae</taxon>
        <taxon>Metapseudomonas</taxon>
    </lineage>
</organism>
<keyword evidence="4" id="KW-0808">Transferase</keyword>
<keyword evidence="6" id="KW-0547">Nucleotide-binding</keyword>
<evidence type="ECO:0000313" key="15">
    <source>
        <dbReference type="Proteomes" id="UP001519667"/>
    </source>
</evidence>
<dbReference type="SUPFAM" id="SSF56112">
    <property type="entry name" value="Protein kinase-like (PK-like)"/>
    <property type="match status" value="1"/>
</dbReference>
<keyword evidence="7 14" id="KW-0418">Kinase</keyword>
<evidence type="ECO:0000256" key="5">
    <source>
        <dbReference type="ARBA" id="ARBA00022723"/>
    </source>
</evidence>
<evidence type="ECO:0000256" key="8">
    <source>
        <dbReference type="ARBA" id="ARBA00022840"/>
    </source>
</evidence>
<evidence type="ECO:0000256" key="10">
    <source>
        <dbReference type="ARBA" id="ARBA00047899"/>
    </source>
</evidence>
<feature type="region of interest" description="Disordered" evidence="12">
    <location>
        <begin position="273"/>
        <end position="298"/>
    </location>
</feature>
<dbReference type="InterPro" id="IPR018934">
    <property type="entry name" value="RIO_dom"/>
</dbReference>
<dbReference type="PROSITE" id="PS01245">
    <property type="entry name" value="RIO1"/>
    <property type="match status" value="1"/>
</dbReference>
<evidence type="ECO:0000256" key="4">
    <source>
        <dbReference type="ARBA" id="ARBA00022679"/>
    </source>
</evidence>
<keyword evidence="5" id="KW-0479">Metal-binding</keyword>
<keyword evidence="15" id="KW-1185">Reference proteome</keyword>
<dbReference type="InterPro" id="IPR051272">
    <property type="entry name" value="RIO-type_Ser/Thr_kinase"/>
</dbReference>
<name>A0ABS5XJW2_9GAMM</name>
<evidence type="ECO:0000313" key="14">
    <source>
        <dbReference type="EMBL" id="MBT8767995.1"/>
    </source>
</evidence>
<keyword evidence="9" id="KW-0460">Magnesium</keyword>
<dbReference type="Gene3D" id="3.30.200.20">
    <property type="entry name" value="Phosphorylase Kinase, domain 1"/>
    <property type="match status" value="1"/>
</dbReference>
<gene>
    <name evidence="14" type="ORF">J7302_17955</name>
</gene>
<dbReference type="GO" id="GO:0016301">
    <property type="term" value="F:kinase activity"/>
    <property type="evidence" value="ECO:0007669"/>
    <property type="project" value="UniProtKB-KW"/>
</dbReference>
<evidence type="ECO:0000256" key="9">
    <source>
        <dbReference type="ARBA" id="ARBA00022842"/>
    </source>
</evidence>
<dbReference type="EC" id="2.7.11.1" evidence="2"/>